<name>A0A852YHC8_9MICO</name>
<accession>A0A852YHC8</accession>
<dbReference type="AlphaFoldDB" id="A0A852YHC8"/>
<keyword evidence="1" id="KW-0812">Transmembrane</keyword>
<evidence type="ECO:0000256" key="1">
    <source>
        <dbReference type="SAM" id="Phobius"/>
    </source>
</evidence>
<evidence type="ECO:0000313" key="2">
    <source>
        <dbReference type="EMBL" id="NYG98468.1"/>
    </source>
</evidence>
<dbReference type="RefSeq" id="WP_179565944.1">
    <property type="nucleotide sequence ID" value="NZ_JACBZY010000001.1"/>
</dbReference>
<keyword evidence="3" id="KW-1185">Reference proteome</keyword>
<gene>
    <name evidence="2" type="ORF">BJ979_001094</name>
</gene>
<comment type="caution">
    <text evidence="2">The sequence shown here is derived from an EMBL/GenBank/DDBJ whole genome shotgun (WGS) entry which is preliminary data.</text>
</comment>
<proteinExistence type="predicted"/>
<feature type="transmembrane region" description="Helical" evidence="1">
    <location>
        <begin position="62"/>
        <end position="84"/>
    </location>
</feature>
<keyword evidence="1" id="KW-0472">Membrane</keyword>
<dbReference type="EMBL" id="JACBZY010000001">
    <property type="protein sequence ID" value="NYG98468.1"/>
    <property type="molecule type" value="Genomic_DNA"/>
</dbReference>
<feature type="transmembrane region" description="Helical" evidence="1">
    <location>
        <begin position="6"/>
        <end position="29"/>
    </location>
</feature>
<reference evidence="2 3" key="1">
    <citation type="submission" date="2020-07" db="EMBL/GenBank/DDBJ databases">
        <title>Sequencing the genomes of 1000 actinobacteria strains.</title>
        <authorList>
            <person name="Klenk H.-P."/>
        </authorList>
    </citation>
    <scope>NUCLEOTIDE SEQUENCE [LARGE SCALE GENOMIC DNA]</scope>
    <source>
        <strain evidence="2 3">DSM 23141</strain>
    </source>
</reference>
<dbReference type="Proteomes" id="UP000553888">
    <property type="component" value="Unassembled WGS sequence"/>
</dbReference>
<organism evidence="2 3">
    <name type="scientific">Schumannella luteola</name>
    <dbReference type="NCBI Taxonomy" id="472059"/>
    <lineage>
        <taxon>Bacteria</taxon>
        <taxon>Bacillati</taxon>
        <taxon>Actinomycetota</taxon>
        <taxon>Actinomycetes</taxon>
        <taxon>Micrococcales</taxon>
        <taxon>Microbacteriaceae</taxon>
        <taxon>Schumannella</taxon>
    </lineage>
</organism>
<sequence>MQSPPDVLVFVIVWTLLSAGITAVSIYGLRNVDKMARFFHAAGAAMYGSRIADRFYSRRSTLVGLACNAAIGPVFVVIGIVMIVRNLLGVS</sequence>
<keyword evidence="1" id="KW-1133">Transmembrane helix</keyword>
<protein>
    <submittedName>
        <fullName evidence="2">Uncharacterized protein</fullName>
    </submittedName>
</protein>
<evidence type="ECO:0000313" key="3">
    <source>
        <dbReference type="Proteomes" id="UP000553888"/>
    </source>
</evidence>